<feature type="chain" id="PRO_5017465444" evidence="8">
    <location>
        <begin position="20"/>
        <end position="431"/>
    </location>
</feature>
<comment type="similarity">
    <text evidence="2">Belongs to the outer membrane factor (OMF) (TC 1.B.17) family.</text>
</comment>
<dbReference type="Proteomes" id="UP000243588">
    <property type="component" value="Unassembled WGS sequence"/>
</dbReference>
<keyword evidence="3" id="KW-0813">Transport</keyword>
<keyword evidence="10" id="KW-1185">Reference proteome</keyword>
<dbReference type="SUPFAM" id="SSF56954">
    <property type="entry name" value="Outer membrane efflux proteins (OEP)"/>
    <property type="match status" value="1"/>
</dbReference>
<comment type="subcellular location">
    <subcellularLocation>
        <location evidence="1">Cell outer membrane</location>
    </subcellularLocation>
</comment>
<reference evidence="10" key="1">
    <citation type="submission" date="2016-10" db="EMBL/GenBank/DDBJ databases">
        <authorList>
            <person name="Varghese N."/>
            <person name="Submissions S."/>
        </authorList>
    </citation>
    <scope>NUCLEOTIDE SEQUENCE [LARGE SCALE GENOMIC DNA]</scope>
    <source>
        <strain evidence="10">DSM 23313</strain>
    </source>
</reference>
<keyword evidence="5" id="KW-0812">Transmembrane</keyword>
<dbReference type="PANTHER" id="PTHR30026">
    <property type="entry name" value="OUTER MEMBRANE PROTEIN TOLC"/>
    <property type="match status" value="1"/>
</dbReference>
<dbReference type="EMBL" id="FNDQ01000016">
    <property type="protein sequence ID" value="SDH80871.1"/>
    <property type="molecule type" value="Genomic_DNA"/>
</dbReference>
<sequence length="431" mass="49621">MNKVSCLLFVIMLAFSSYAQEQWTLRDCVEKGKENSYKLMIASLTKSVAEKSKQSIASYYLPKASLNSSQGYNFGSAVDMSTNSRVSSNIATTQASVNTSLELFNWSNFVENKQQQLLVDYAELSEQEVFYEYQSELLQLFFGIIGTQEFLKIQQQQYVNSEENFHRVKKEVEAGAKPQSDLYDIDFIFHNEKINIQQTENDLNNQKMRLLHLLNIDSLSTSQITLVYQEETIDLFTDYTFNPTLEKFRLNQMILEKDKQLLKSSNLPYLSANYSFGSFYSRPFNSDLDLDIHAFSKQMGDNKSHSIGLQLTIPIFQGGNVIRKVRKKEEELRLNEVRIKESETGLLKQNQEINQEIEQLDLIAQQLSKGIELSQKSFITTQVKYENGKADIFSFNAAKNQLLSAQYALIKNNINRSLLVKRLQLNNTNML</sequence>
<keyword evidence="4" id="KW-1134">Transmembrane beta strand</keyword>
<evidence type="ECO:0000256" key="4">
    <source>
        <dbReference type="ARBA" id="ARBA00022452"/>
    </source>
</evidence>
<accession>A0A1G8FFE1</accession>
<dbReference type="AlphaFoldDB" id="A0A1G8FFE1"/>
<evidence type="ECO:0000256" key="5">
    <source>
        <dbReference type="ARBA" id="ARBA00022692"/>
    </source>
</evidence>
<evidence type="ECO:0000256" key="6">
    <source>
        <dbReference type="ARBA" id="ARBA00023136"/>
    </source>
</evidence>
<dbReference type="Pfam" id="PF02321">
    <property type="entry name" value="OEP"/>
    <property type="match status" value="1"/>
</dbReference>
<evidence type="ECO:0000313" key="9">
    <source>
        <dbReference type="EMBL" id="SDH80871.1"/>
    </source>
</evidence>
<evidence type="ECO:0000256" key="1">
    <source>
        <dbReference type="ARBA" id="ARBA00004442"/>
    </source>
</evidence>
<dbReference type="InterPro" id="IPR003423">
    <property type="entry name" value="OMP_efflux"/>
</dbReference>
<dbReference type="InterPro" id="IPR051906">
    <property type="entry name" value="TolC-like"/>
</dbReference>
<dbReference type="STRING" id="702745.SAMN05421818_11645"/>
<proteinExistence type="inferred from homology"/>
<name>A0A1G8FFE1_9FLAO</name>
<dbReference type="GO" id="GO:0009279">
    <property type="term" value="C:cell outer membrane"/>
    <property type="evidence" value="ECO:0007669"/>
    <property type="project" value="UniProtKB-SubCell"/>
</dbReference>
<evidence type="ECO:0000313" key="10">
    <source>
        <dbReference type="Proteomes" id="UP000243588"/>
    </source>
</evidence>
<dbReference type="PANTHER" id="PTHR30026:SF20">
    <property type="entry name" value="OUTER MEMBRANE PROTEIN TOLC"/>
    <property type="match status" value="1"/>
</dbReference>
<keyword evidence="7" id="KW-0998">Cell outer membrane</keyword>
<evidence type="ECO:0000256" key="2">
    <source>
        <dbReference type="ARBA" id="ARBA00007613"/>
    </source>
</evidence>
<dbReference type="GO" id="GO:0015562">
    <property type="term" value="F:efflux transmembrane transporter activity"/>
    <property type="evidence" value="ECO:0007669"/>
    <property type="project" value="InterPro"/>
</dbReference>
<gene>
    <name evidence="9" type="ORF">SAMN05421818_11645</name>
</gene>
<evidence type="ECO:0000256" key="8">
    <source>
        <dbReference type="SAM" id="SignalP"/>
    </source>
</evidence>
<feature type="signal peptide" evidence="8">
    <location>
        <begin position="1"/>
        <end position="19"/>
    </location>
</feature>
<evidence type="ECO:0000256" key="3">
    <source>
        <dbReference type="ARBA" id="ARBA00022448"/>
    </source>
</evidence>
<dbReference type="Gene3D" id="1.20.1600.10">
    <property type="entry name" value="Outer membrane efflux proteins (OEP)"/>
    <property type="match status" value="1"/>
</dbReference>
<keyword evidence="8" id="KW-0732">Signal</keyword>
<dbReference type="GO" id="GO:0015288">
    <property type="term" value="F:porin activity"/>
    <property type="evidence" value="ECO:0007669"/>
    <property type="project" value="TreeGrafter"/>
</dbReference>
<organism evidence="9 10">
    <name type="scientific">Myroides phaeus</name>
    <dbReference type="NCBI Taxonomy" id="702745"/>
    <lineage>
        <taxon>Bacteria</taxon>
        <taxon>Pseudomonadati</taxon>
        <taxon>Bacteroidota</taxon>
        <taxon>Flavobacteriia</taxon>
        <taxon>Flavobacteriales</taxon>
        <taxon>Flavobacteriaceae</taxon>
        <taxon>Myroides</taxon>
    </lineage>
</organism>
<protein>
    <submittedName>
        <fullName evidence="9">Outer membrane protein</fullName>
    </submittedName>
</protein>
<evidence type="ECO:0000256" key="7">
    <source>
        <dbReference type="ARBA" id="ARBA00023237"/>
    </source>
</evidence>
<dbReference type="RefSeq" id="WP_090409508.1">
    <property type="nucleotide sequence ID" value="NZ_FNDQ01000016.1"/>
</dbReference>
<keyword evidence="6" id="KW-0472">Membrane</keyword>
<dbReference type="GO" id="GO:1990281">
    <property type="term" value="C:efflux pump complex"/>
    <property type="evidence" value="ECO:0007669"/>
    <property type="project" value="TreeGrafter"/>
</dbReference>